<dbReference type="Pfam" id="PF13589">
    <property type="entry name" value="HATPase_c_3"/>
    <property type="match status" value="1"/>
</dbReference>
<dbReference type="InterPro" id="IPR036890">
    <property type="entry name" value="HATPase_C_sf"/>
</dbReference>
<reference evidence="1 2" key="1">
    <citation type="submission" date="2020-04" db="EMBL/GenBank/DDBJ databases">
        <authorList>
            <person name="De Canck E."/>
        </authorList>
    </citation>
    <scope>NUCLEOTIDE SEQUENCE [LARGE SCALE GENOMIC DNA]</scope>
    <source>
        <strain evidence="1 2">LMG 29739</strain>
    </source>
</reference>
<evidence type="ECO:0000313" key="2">
    <source>
        <dbReference type="Proteomes" id="UP000494329"/>
    </source>
</evidence>
<organism evidence="1 2">
    <name type="scientific">Paraburkholderia solisilvae</name>
    <dbReference type="NCBI Taxonomy" id="624376"/>
    <lineage>
        <taxon>Bacteria</taxon>
        <taxon>Pseudomonadati</taxon>
        <taxon>Pseudomonadota</taxon>
        <taxon>Betaproteobacteria</taxon>
        <taxon>Burkholderiales</taxon>
        <taxon>Burkholderiaceae</taxon>
        <taxon>Paraburkholderia</taxon>
    </lineage>
</organism>
<evidence type="ECO:0000313" key="1">
    <source>
        <dbReference type="EMBL" id="CAB3770257.1"/>
    </source>
</evidence>
<accession>A0A6J5EXT9</accession>
<proteinExistence type="predicted"/>
<gene>
    <name evidence="1" type="primary">htpG_2</name>
    <name evidence="1" type="ORF">LMG29739_05745</name>
</gene>
<sequence length="521" mass="58118">MSAVFTPVSVSSLTTLPKPISETVTVGKDILELLAGSMYTDPLVIYREYIQNAADSIDEARDIGLDFTEEAGVVINFDHTERTVTIRDNGKSIPASDFVHRLVTIGASQKRGRKMRGFRGVGRLSGLGYCQELIFRGRVDGESKVFEIRWNGRMLKEKMRDPDYAGDLATLVKDIVTKNRISGEGYPTRFFEVELRKVTRTRNDILLNEDAVRNYVSQVAPVPFGPKFSLAEEIDVELRRRGIRAPISVVLNDGRGPIFHRASDSIQFSDTVSDTIRSVDFLELPGDDGEICAIGWIADHSYSGSIPKRLGLGGIRLRVGNVQVGDEMILASLFPESRFTGWAIGDIHVLSSRIIPNGRRDDFEPTAAYSHLQSELAFHAKHITQRIRERSAQRNQLRSVQQHFGSVDVWLNSAHSKAMPKIILKAIQELSFERLEKVVKETSKLPNDSSEFLAATARIEQFSKLIKELPSQSKGRKSNVFLNTELEHPISMVLKTILSNTKTPSSGVELSLQVLKALDTP</sequence>
<dbReference type="Proteomes" id="UP000494329">
    <property type="component" value="Unassembled WGS sequence"/>
</dbReference>
<dbReference type="EMBL" id="CADIKF010000069">
    <property type="protein sequence ID" value="CAB3770257.1"/>
    <property type="molecule type" value="Genomic_DNA"/>
</dbReference>
<protein>
    <submittedName>
        <fullName evidence="1">Chaperone protein HtpG</fullName>
    </submittedName>
</protein>
<dbReference type="AlphaFoldDB" id="A0A6J5EXT9"/>
<dbReference type="Gene3D" id="3.30.565.10">
    <property type="entry name" value="Histidine kinase-like ATPase, C-terminal domain"/>
    <property type="match status" value="1"/>
</dbReference>
<keyword evidence="2" id="KW-1185">Reference proteome</keyword>
<dbReference type="RefSeq" id="WP_175114876.1">
    <property type="nucleotide sequence ID" value="NZ_CADIKF010000069.1"/>
</dbReference>
<dbReference type="SUPFAM" id="SSF55874">
    <property type="entry name" value="ATPase domain of HSP90 chaperone/DNA topoisomerase II/histidine kinase"/>
    <property type="match status" value="1"/>
</dbReference>
<name>A0A6J5EXT9_9BURK</name>